<dbReference type="GO" id="GO:0006508">
    <property type="term" value="P:proteolysis"/>
    <property type="evidence" value="ECO:0007669"/>
    <property type="project" value="UniProtKB-KW"/>
</dbReference>
<proteinExistence type="predicted"/>
<evidence type="ECO:0000259" key="1">
    <source>
        <dbReference type="Pfam" id="PF05193"/>
    </source>
</evidence>
<name>A0A1L3MS56_9BACI</name>
<dbReference type="RefSeq" id="WP_072579985.1">
    <property type="nucleotide sequence ID" value="NZ_CP016020.1"/>
</dbReference>
<dbReference type="InterPro" id="IPR007863">
    <property type="entry name" value="Peptidase_M16_C"/>
</dbReference>
<dbReference type="AlphaFoldDB" id="A0A1L3MS56"/>
<keyword evidence="2" id="KW-0645">Protease</keyword>
<dbReference type="PANTHER" id="PTHR11851:SF186">
    <property type="entry name" value="INACTIVE METALLOPROTEASE YMFF-RELATED"/>
    <property type="match status" value="1"/>
</dbReference>
<dbReference type="Proteomes" id="UP000181936">
    <property type="component" value="Chromosome"/>
</dbReference>
<dbReference type="NCBIfam" id="NF047422">
    <property type="entry name" value="YfmF_fam"/>
    <property type="match status" value="1"/>
</dbReference>
<keyword evidence="2" id="KW-0378">Hydrolase</keyword>
<dbReference type="Pfam" id="PF05193">
    <property type="entry name" value="Peptidase_M16_C"/>
    <property type="match status" value="1"/>
</dbReference>
<dbReference type="Gene3D" id="3.30.830.10">
    <property type="entry name" value="Metalloenzyme, LuxS/M16 peptidase-like"/>
    <property type="match status" value="2"/>
</dbReference>
<organism evidence="2 3">
    <name type="scientific">Bacillus weihaiensis</name>
    <dbReference type="NCBI Taxonomy" id="1547283"/>
    <lineage>
        <taxon>Bacteria</taxon>
        <taxon>Bacillati</taxon>
        <taxon>Bacillota</taxon>
        <taxon>Bacilli</taxon>
        <taxon>Bacillales</taxon>
        <taxon>Bacillaceae</taxon>
        <taxon>Bacillus</taxon>
    </lineage>
</organism>
<dbReference type="EMBL" id="CP016020">
    <property type="protein sequence ID" value="APH05192.1"/>
    <property type="molecule type" value="Genomic_DNA"/>
</dbReference>
<accession>A0A1L3MS56</accession>
<dbReference type="PANTHER" id="PTHR11851">
    <property type="entry name" value="METALLOPROTEASE"/>
    <property type="match status" value="1"/>
</dbReference>
<feature type="domain" description="Peptidase M16 C-terminal" evidence="1">
    <location>
        <begin position="185"/>
        <end position="361"/>
    </location>
</feature>
<keyword evidence="3" id="KW-1185">Reference proteome</keyword>
<sequence>MSLINEQVDHINGLSLHTISTPKFKTNTIVLKLLAPLRKEDVTFRALLPYVLQRGTKSFPSSTSLRQYLDSLYGATLHVDLSKKGENHIITFRMEVANEKFLSDSTPLLEKAVKLLSEILLKPLTDHDAFNQEIVSQEKRTLKQRIQSVYDDKMRYSNLRLVQEMCKEEPYALHVNGEIEDVDAITATSLMDYYKKSLETDKIDLYVVGDIEQELVKKHVSQYFQITKQENSVSSAKQSDVDKASAVKEKEVIEEQDVKQGKLNIGFRTNVTYQDDNYYALQVFNGIFGGFSHSKLFINVREKASLAYYAASRVESHKGLLMVMSGIEFQNFDQAVTIIKEQMQAMKNGNFSEEEFLQTKAVIRNQLLETIDTAYGLVEIMYHNVISLIDRTFEEYLDGIENVTTDEVREVAAKIELDTVYFLKGKGDQS</sequence>
<evidence type="ECO:0000313" key="2">
    <source>
        <dbReference type="EMBL" id="APH05192.1"/>
    </source>
</evidence>
<evidence type="ECO:0000313" key="3">
    <source>
        <dbReference type="Proteomes" id="UP000181936"/>
    </source>
</evidence>
<dbReference type="GO" id="GO:0046872">
    <property type="term" value="F:metal ion binding"/>
    <property type="evidence" value="ECO:0007669"/>
    <property type="project" value="InterPro"/>
</dbReference>
<dbReference type="InterPro" id="IPR011249">
    <property type="entry name" value="Metalloenz_LuxS/M16"/>
</dbReference>
<dbReference type="GO" id="GO:0008233">
    <property type="term" value="F:peptidase activity"/>
    <property type="evidence" value="ECO:0007669"/>
    <property type="project" value="UniProtKB-KW"/>
</dbReference>
<dbReference type="SUPFAM" id="SSF63411">
    <property type="entry name" value="LuxS/MPP-like metallohydrolase"/>
    <property type="match status" value="2"/>
</dbReference>
<gene>
    <name evidence="2" type="ORF">A9C19_10765</name>
</gene>
<protein>
    <submittedName>
        <fullName evidence="2">Zinc protease</fullName>
    </submittedName>
</protein>
<dbReference type="STRING" id="1547283.A9C19_10765"/>
<dbReference type="InterPro" id="IPR050361">
    <property type="entry name" value="MPP/UQCRC_Complex"/>
</dbReference>
<dbReference type="OrthoDB" id="9762085at2"/>
<dbReference type="KEGG" id="bwh:A9C19_10765"/>
<reference evidence="2 3" key="1">
    <citation type="journal article" date="2016" name="Sci. Rep.">
        <title>Complete genome sequence and transcriptomic analysis of a novel marine strain Bacillus weihaiensis reveals the mechanism of brown algae degradation.</title>
        <authorList>
            <person name="Zhu Y."/>
            <person name="Chen P."/>
            <person name="Bao Y."/>
            <person name="Men Y."/>
            <person name="Zeng Y."/>
            <person name="Yang J."/>
            <person name="Sun J."/>
            <person name="Sun Y."/>
        </authorList>
    </citation>
    <scope>NUCLEOTIDE SEQUENCE [LARGE SCALE GENOMIC DNA]</scope>
    <source>
        <strain evidence="2 3">Alg07</strain>
    </source>
</reference>